<gene>
    <name evidence="1" type="ORF">K3X48_07955</name>
</gene>
<dbReference type="RefSeq" id="WP_259805428.1">
    <property type="nucleotide sequence ID" value="NZ_CP080776.1"/>
</dbReference>
<name>A0A9Q9H9J2_9RHOB</name>
<evidence type="ECO:0000313" key="2">
    <source>
        <dbReference type="Proteomes" id="UP001057991"/>
    </source>
</evidence>
<dbReference type="AlphaFoldDB" id="A0A9Q9H9J2"/>
<reference evidence="1" key="1">
    <citation type="submission" date="2021-08" db="EMBL/GenBank/DDBJ databases">
        <authorList>
            <person name="Nwanade C."/>
            <person name="Wang M."/>
            <person name="Masoudi A."/>
            <person name="Yu Z."/>
            <person name="Liu J."/>
        </authorList>
    </citation>
    <scope>NUCLEOTIDE SEQUENCE</scope>
    <source>
        <strain evidence="1">S056</strain>
    </source>
</reference>
<accession>A0A9Q9H9J2</accession>
<dbReference type="EMBL" id="CP080776">
    <property type="protein sequence ID" value="UWP94197.1"/>
    <property type="molecule type" value="Genomic_DNA"/>
</dbReference>
<proteinExistence type="predicted"/>
<evidence type="ECO:0000313" key="1">
    <source>
        <dbReference type="EMBL" id="UWP94197.1"/>
    </source>
</evidence>
<dbReference type="Proteomes" id="UP001057991">
    <property type="component" value="Chromosome"/>
</dbReference>
<sequence>MLEGDQRWAEAYPIATIRKGARNVPMGLASEYLPPPGESYGNRLFPGLEKGFRFIVLRGVAGTAGRKEGVCFLRNNQAIPVLTAKAYNLITQGKHQLAGRIECFSQVDFRLRNPQGASSFMMAFRWRGGAIETRFPMFRGQLSRNARRK</sequence>
<protein>
    <submittedName>
        <fullName evidence="1">Uncharacterized protein</fullName>
    </submittedName>
</protein>
<organism evidence="1 2">
    <name type="scientific">Aliiroseovarius crassostreae</name>
    <dbReference type="NCBI Taxonomy" id="154981"/>
    <lineage>
        <taxon>Bacteria</taxon>
        <taxon>Pseudomonadati</taxon>
        <taxon>Pseudomonadota</taxon>
        <taxon>Alphaproteobacteria</taxon>
        <taxon>Rhodobacterales</taxon>
        <taxon>Paracoccaceae</taxon>
        <taxon>Aliiroseovarius</taxon>
    </lineage>
</organism>